<keyword evidence="2" id="KW-0472">Membrane</keyword>
<evidence type="ECO:0000313" key="4">
    <source>
        <dbReference type="Proteomes" id="UP000179237"/>
    </source>
</evidence>
<organism evidence="3 4">
    <name type="scientific">Candidatus Collierbacteria bacterium RIFOXYD1_FULL_40_9</name>
    <dbReference type="NCBI Taxonomy" id="1817731"/>
    <lineage>
        <taxon>Bacteria</taxon>
        <taxon>Candidatus Collieribacteriota</taxon>
    </lineage>
</organism>
<comment type="caution">
    <text evidence="3">The sequence shown here is derived from an EMBL/GenBank/DDBJ whole genome shotgun (WGS) entry which is preliminary data.</text>
</comment>
<gene>
    <name evidence="3" type="ORF">A2572_02565</name>
</gene>
<protein>
    <submittedName>
        <fullName evidence="3">Uncharacterized protein</fullName>
    </submittedName>
</protein>
<dbReference type="Proteomes" id="UP000179237">
    <property type="component" value="Unassembled WGS sequence"/>
</dbReference>
<feature type="transmembrane region" description="Helical" evidence="2">
    <location>
        <begin position="221"/>
        <end position="242"/>
    </location>
</feature>
<name>A0A1F5FPF2_9BACT</name>
<accession>A0A1F5FPF2</accession>
<feature type="region of interest" description="Disordered" evidence="1">
    <location>
        <begin position="1"/>
        <end position="27"/>
    </location>
</feature>
<evidence type="ECO:0000313" key="3">
    <source>
        <dbReference type="EMBL" id="OGD81489.1"/>
    </source>
</evidence>
<keyword evidence="2" id="KW-1133">Transmembrane helix</keyword>
<keyword evidence="2" id="KW-0812">Transmembrane</keyword>
<dbReference type="EMBL" id="MFAQ01000043">
    <property type="protein sequence ID" value="OGD81489.1"/>
    <property type="molecule type" value="Genomic_DNA"/>
</dbReference>
<sequence>MFDDLRKDNREKSKDSEETQPTWLTATKAKQDPFRKVLKAADFDFNRTNKGFMDDDEIKLLEPEELIDWPFDDNKNASNCDKEVQIPKYLKAANFPLRDNLLNSARGSTPNWLEEDKTNSDLPSWLTASSDDDLFAQKGLPEAKRSTITDWMKEPEFSIPAWPDDDALFAKIGLPEKVVEEKVFDPNQTQKVVAQKKQENTQELHVKKKNSFFNPNKHGKAIFVLAGVVLYLITINAIGSAFPSHLDDLIMDILGLLFYTYAQEHGYDLKFLLPHKK</sequence>
<proteinExistence type="predicted"/>
<reference evidence="3 4" key="1">
    <citation type="journal article" date="2016" name="Nat. Commun.">
        <title>Thousands of microbial genomes shed light on interconnected biogeochemical processes in an aquifer system.</title>
        <authorList>
            <person name="Anantharaman K."/>
            <person name="Brown C.T."/>
            <person name="Hug L.A."/>
            <person name="Sharon I."/>
            <person name="Castelle C.J."/>
            <person name="Probst A.J."/>
            <person name="Thomas B.C."/>
            <person name="Singh A."/>
            <person name="Wilkins M.J."/>
            <person name="Karaoz U."/>
            <person name="Brodie E.L."/>
            <person name="Williams K.H."/>
            <person name="Hubbard S.S."/>
            <person name="Banfield J.F."/>
        </authorList>
    </citation>
    <scope>NUCLEOTIDE SEQUENCE [LARGE SCALE GENOMIC DNA]</scope>
</reference>
<feature type="compositionally biased region" description="Basic and acidic residues" evidence="1">
    <location>
        <begin position="1"/>
        <end position="17"/>
    </location>
</feature>
<evidence type="ECO:0000256" key="2">
    <source>
        <dbReference type="SAM" id="Phobius"/>
    </source>
</evidence>
<dbReference type="AlphaFoldDB" id="A0A1F5FPF2"/>
<evidence type="ECO:0000256" key="1">
    <source>
        <dbReference type="SAM" id="MobiDB-lite"/>
    </source>
</evidence>